<gene>
    <name evidence="1" type="ORF">FNF29_00119</name>
</gene>
<dbReference type="Proteomes" id="UP000323011">
    <property type="component" value="Unassembled WGS sequence"/>
</dbReference>
<evidence type="ECO:0000313" key="1">
    <source>
        <dbReference type="EMBL" id="KAA0157543.1"/>
    </source>
</evidence>
<reference evidence="1 2" key="1">
    <citation type="submission" date="2019-07" db="EMBL/GenBank/DDBJ databases">
        <title>Genomes of Cafeteria roenbergensis.</title>
        <authorList>
            <person name="Fischer M.G."/>
            <person name="Hackl T."/>
            <person name="Roman M."/>
        </authorList>
    </citation>
    <scope>NUCLEOTIDE SEQUENCE [LARGE SCALE GENOMIC DNA]</scope>
    <source>
        <strain evidence="1 2">BVI</strain>
    </source>
</reference>
<accession>A0A5A8CWK0</accession>
<dbReference type="EMBL" id="VLTN01000001">
    <property type="protein sequence ID" value="KAA0157543.1"/>
    <property type="molecule type" value="Genomic_DNA"/>
</dbReference>
<evidence type="ECO:0000313" key="2">
    <source>
        <dbReference type="Proteomes" id="UP000323011"/>
    </source>
</evidence>
<name>A0A5A8CWK0_CAFRO</name>
<dbReference type="AlphaFoldDB" id="A0A5A8CWK0"/>
<sequence length="125" mass="13030">MRVVRRLPTWLLTASCVCFAVLILAELSLLWSIQQHHTTATGVMGGDGRPPPALGITADDVLVVQDGSHQPTAAAARSLGVTVHQKPIGRLRGDGAMRIAQHYGLAEGVESGLAKATLGSLDAVS</sequence>
<protein>
    <submittedName>
        <fullName evidence="1">Uncharacterized protein</fullName>
    </submittedName>
</protein>
<keyword evidence="2" id="KW-1185">Reference proteome</keyword>
<comment type="caution">
    <text evidence="1">The sequence shown here is derived from an EMBL/GenBank/DDBJ whole genome shotgun (WGS) entry which is preliminary data.</text>
</comment>
<organism evidence="1 2">
    <name type="scientific">Cafeteria roenbergensis</name>
    <name type="common">Marine flagellate</name>
    <dbReference type="NCBI Taxonomy" id="33653"/>
    <lineage>
        <taxon>Eukaryota</taxon>
        <taxon>Sar</taxon>
        <taxon>Stramenopiles</taxon>
        <taxon>Bigyra</taxon>
        <taxon>Opalozoa</taxon>
        <taxon>Bicosoecida</taxon>
        <taxon>Cafeteriaceae</taxon>
        <taxon>Cafeteria</taxon>
    </lineage>
</organism>
<proteinExistence type="predicted"/>